<evidence type="ECO:0000256" key="1">
    <source>
        <dbReference type="ARBA" id="ARBA00004383"/>
    </source>
</evidence>
<keyword evidence="8" id="KW-1133">Transmembrane helix</keyword>
<protein>
    <submittedName>
        <fullName evidence="11">Energy transducer TonB</fullName>
    </submittedName>
</protein>
<dbReference type="NCBIfam" id="TIGR01352">
    <property type="entry name" value="tonB_Cterm"/>
    <property type="match status" value="1"/>
</dbReference>
<dbReference type="Pfam" id="PF03544">
    <property type="entry name" value="TonB_C"/>
    <property type="match status" value="1"/>
</dbReference>
<dbReference type="Gene3D" id="3.30.1150.10">
    <property type="match status" value="1"/>
</dbReference>
<evidence type="ECO:0000256" key="5">
    <source>
        <dbReference type="ARBA" id="ARBA00022519"/>
    </source>
</evidence>
<dbReference type="InterPro" id="IPR051045">
    <property type="entry name" value="TonB-dependent_transducer"/>
</dbReference>
<dbReference type="RefSeq" id="WP_211864915.1">
    <property type="nucleotide sequence ID" value="NZ_JAAEDM010000189.1"/>
</dbReference>
<keyword evidence="7" id="KW-0653">Protein transport</keyword>
<reference evidence="11" key="1">
    <citation type="submission" date="2020-01" db="EMBL/GenBank/DDBJ databases">
        <authorList>
            <person name="Rat A."/>
        </authorList>
    </citation>
    <scope>NUCLEOTIDE SEQUENCE</scope>
    <source>
        <strain evidence="11">LMG 31231</strain>
    </source>
</reference>
<keyword evidence="9" id="KW-0472">Membrane</keyword>
<accession>A0A9X9X536</accession>
<dbReference type="InterPro" id="IPR006260">
    <property type="entry name" value="TonB/TolA_C"/>
</dbReference>
<reference evidence="11" key="2">
    <citation type="journal article" date="2021" name="Syst. Appl. Microbiol.">
        <title>Roseomonas hellenica sp. nov., isolated from roots of wild-growing Alkanna tinctoria.</title>
        <authorList>
            <person name="Rat A."/>
            <person name="Naranjo H.D."/>
            <person name="Lebbe L."/>
            <person name="Cnockaert M."/>
            <person name="Krigas N."/>
            <person name="Grigoriadou K."/>
            <person name="Maloupa E."/>
            <person name="Willems A."/>
        </authorList>
    </citation>
    <scope>NUCLEOTIDE SEQUENCE</scope>
    <source>
        <strain evidence="11">LMG 31231</strain>
    </source>
</reference>
<evidence type="ECO:0000256" key="8">
    <source>
        <dbReference type="ARBA" id="ARBA00022989"/>
    </source>
</evidence>
<evidence type="ECO:0000256" key="2">
    <source>
        <dbReference type="ARBA" id="ARBA00006555"/>
    </source>
</evidence>
<gene>
    <name evidence="11" type="ORF">GXW76_25335</name>
</gene>
<dbReference type="PANTHER" id="PTHR33446">
    <property type="entry name" value="PROTEIN TONB-RELATED"/>
    <property type="match status" value="1"/>
</dbReference>
<keyword evidence="4" id="KW-1003">Cell membrane</keyword>
<dbReference type="SUPFAM" id="SSF74653">
    <property type="entry name" value="TolA/TonB C-terminal domain"/>
    <property type="match status" value="1"/>
</dbReference>
<feature type="domain" description="TonB C-terminal" evidence="10">
    <location>
        <begin position="5"/>
        <end position="95"/>
    </location>
</feature>
<evidence type="ECO:0000256" key="9">
    <source>
        <dbReference type="ARBA" id="ARBA00023136"/>
    </source>
</evidence>
<dbReference type="GO" id="GO:0015031">
    <property type="term" value="P:protein transport"/>
    <property type="evidence" value="ECO:0007669"/>
    <property type="project" value="UniProtKB-KW"/>
</dbReference>
<dbReference type="PROSITE" id="PS52015">
    <property type="entry name" value="TONB_CTD"/>
    <property type="match status" value="1"/>
</dbReference>
<comment type="similarity">
    <text evidence="2">Belongs to the TonB family.</text>
</comment>
<feature type="non-terminal residue" evidence="11">
    <location>
        <position position="1"/>
    </location>
</feature>
<evidence type="ECO:0000256" key="6">
    <source>
        <dbReference type="ARBA" id="ARBA00022692"/>
    </source>
</evidence>
<keyword evidence="5" id="KW-0997">Cell inner membrane</keyword>
<evidence type="ECO:0000256" key="7">
    <source>
        <dbReference type="ARBA" id="ARBA00022927"/>
    </source>
</evidence>
<evidence type="ECO:0000313" key="11">
    <source>
        <dbReference type="EMBL" id="MBR0674515.1"/>
    </source>
</evidence>
<evidence type="ECO:0000256" key="4">
    <source>
        <dbReference type="ARBA" id="ARBA00022475"/>
    </source>
</evidence>
<name>A0A9X9X536_9PROT</name>
<dbReference type="GO" id="GO:0005886">
    <property type="term" value="C:plasma membrane"/>
    <property type="evidence" value="ECO:0007669"/>
    <property type="project" value="UniProtKB-SubCell"/>
</dbReference>
<dbReference type="GO" id="GO:0055085">
    <property type="term" value="P:transmembrane transport"/>
    <property type="evidence" value="ECO:0007669"/>
    <property type="project" value="InterPro"/>
</dbReference>
<evidence type="ECO:0000256" key="3">
    <source>
        <dbReference type="ARBA" id="ARBA00022448"/>
    </source>
</evidence>
<sequence length="95" mass="10417">GPPPSYLQALAAALERQKRYPDAARSRRAAGVALLRFTVTRDGRVARWRIERSTGDADLDRAVGEMIGRASLPTMPADMPGDSLEVAVPVRFQIR</sequence>
<dbReference type="AlphaFoldDB" id="A0A9X9X536"/>
<evidence type="ECO:0000313" key="12">
    <source>
        <dbReference type="Proteomes" id="UP001138751"/>
    </source>
</evidence>
<keyword evidence="12" id="KW-1185">Reference proteome</keyword>
<dbReference type="InterPro" id="IPR037682">
    <property type="entry name" value="TonB_C"/>
</dbReference>
<keyword evidence="6" id="KW-0812">Transmembrane</keyword>
<comment type="caution">
    <text evidence="11">The sequence shown here is derived from an EMBL/GenBank/DDBJ whole genome shotgun (WGS) entry which is preliminary data.</text>
</comment>
<dbReference type="EMBL" id="JAAEDM010000189">
    <property type="protein sequence ID" value="MBR0674515.1"/>
    <property type="molecule type" value="Genomic_DNA"/>
</dbReference>
<evidence type="ECO:0000259" key="10">
    <source>
        <dbReference type="PROSITE" id="PS52015"/>
    </source>
</evidence>
<keyword evidence="3" id="KW-0813">Transport</keyword>
<comment type="subcellular location">
    <subcellularLocation>
        <location evidence="1">Cell inner membrane</location>
        <topology evidence="1">Single-pass membrane protein</topology>
        <orientation evidence="1">Periplasmic side</orientation>
    </subcellularLocation>
</comment>
<organism evidence="11 12">
    <name type="scientific">Neoroseomonas soli</name>
    <dbReference type="NCBI Taxonomy" id="1081025"/>
    <lineage>
        <taxon>Bacteria</taxon>
        <taxon>Pseudomonadati</taxon>
        <taxon>Pseudomonadota</taxon>
        <taxon>Alphaproteobacteria</taxon>
        <taxon>Acetobacterales</taxon>
        <taxon>Acetobacteraceae</taxon>
        <taxon>Neoroseomonas</taxon>
    </lineage>
</organism>
<dbReference type="Proteomes" id="UP001138751">
    <property type="component" value="Unassembled WGS sequence"/>
</dbReference>
<proteinExistence type="inferred from homology"/>